<evidence type="ECO:0000313" key="4">
    <source>
        <dbReference type="Proteomes" id="UP000194798"/>
    </source>
</evidence>
<dbReference type="InterPro" id="IPR028157">
    <property type="entry name" value="PELOTA_dom"/>
</dbReference>
<dbReference type="OrthoDB" id="1663315at2"/>
<dbReference type="AlphaFoldDB" id="A0A251XAD1"/>
<keyword evidence="4" id="KW-1185">Reference proteome</keyword>
<dbReference type="EMBL" id="MSLT01000006">
    <property type="protein sequence ID" value="OUD15294.1"/>
    <property type="molecule type" value="Genomic_DNA"/>
</dbReference>
<organism evidence="3 4">
    <name type="scientific">Thioflexithrix psekupsensis</name>
    <dbReference type="NCBI Taxonomy" id="1570016"/>
    <lineage>
        <taxon>Bacteria</taxon>
        <taxon>Pseudomonadati</taxon>
        <taxon>Pseudomonadota</taxon>
        <taxon>Gammaproteobacteria</taxon>
        <taxon>Thiotrichales</taxon>
        <taxon>Thioflexithrix</taxon>
    </lineage>
</organism>
<dbReference type="Pfam" id="PF11202">
    <property type="entry name" value="StiP"/>
    <property type="match status" value="1"/>
</dbReference>
<accession>A0A251XAD1</accession>
<sequence length="362" mass="41030">MSDYSSSYSSHFHGSYAASDVHLLFTPQIIREQPSEETIDAVSGVQAVEYQPSEAYLKFFYAAFAQNRRRLAQDILSLARQLMFRSRKRPRLLVSLARAGIPIGVLLKRTLQEHLKVDMAHYSVSLLSDAGLDENALKYILQHHDPLGRDITFVDGWTATGTVARALWQGISQFNRQYQTQISPDLHVIADLAGIATIAATTEDYLIPSALLNATINGLVSRPWRSETELDSFFNCYFFEYRLDEDLSRWYVEQLLAEIKQLDNTPPCIQPEVRIRQQETSQTFMDEMIKTYRLASLRQFKPGLGESTRLLLQGNGQASELLVRNRRASDIEGLLLLANEQGIPVTEMSSMPYKAALVMTEE</sequence>
<evidence type="ECO:0000259" key="2">
    <source>
        <dbReference type="Pfam" id="PF15608"/>
    </source>
</evidence>
<dbReference type="InterPro" id="IPR011215">
    <property type="entry name" value="StiP_N"/>
</dbReference>
<dbReference type="InterPro" id="IPR029057">
    <property type="entry name" value="PRTase-like"/>
</dbReference>
<feature type="domain" description="PELOTA RNA-binding" evidence="2">
    <location>
        <begin position="281"/>
        <end position="356"/>
    </location>
</feature>
<dbReference type="Pfam" id="PF15608">
    <property type="entry name" value="PELOTA_1"/>
    <property type="match status" value="1"/>
</dbReference>
<dbReference type="RefSeq" id="WP_086486887.1">
    <property type="nucleotide sequence ID" value="NZ_MSLT01000006.1"/>
</dbReference>
<comment type="caution">
    <text evidence="3">The sequence shown here is derived from an EMBL/GenBank/DDBJ whole genome shotgun (WGS) entry which is preliminary data.</text>
</comment>
<evidence type="ECO:0000313" key="3">
    <source>
        <dbReference type="EMBL" id="OUD15294.1"/>
    </source>
</evidence>
<protein>
    <submittedName>
        <fullName evidence="3">Uncharacterized protein</fullName>
    </submittedName>
</protein>
<gene>
    <name evidence="3" type="ORF">TPSD3_01830</name>
</gene>
<feature type="domain" description="Cysteine protease StiP N-terminal" evidence="1">
    <location>
        <begin position="14"/>
        <end position="255"/>
    </location>
</feature>
<evidence type="ECO:0000259" key="1">
    <source>
        <dbReference type="Pfam" id="PF11202"/>
    </source>
</evidence>
<name>A0A251XAD1_9GAMM</name>
<proteinExistence type="predicted"/>
<dbReference type="Proteomes" id="UP000194798">
    <property type="component" value="Unassembled WGS sequence"/>
</dbReference>
<reference evidence="3 4" key="1">
    <citation type="submission" date="2016-12" db="EMBL/GenBank/DDBJ databases">
        <title>Thioflexothrix psekupsii D3 genome sequencing and assembly.</title>
        <authorList>
            <person name="Fomenkov A."/>
            <person name="Vincze T."/>
            <person name="Grabovich M."/>
            <person name="Anton B.P."/>
            <person name="Dubinina G."/>
            <person name="Orlova M."/>
            <person name="Belousova E."/>
            <person name="Roberts R.J."/>
        </authorList>
    </citation>
    <scope>NUCLEOTIDE SEQUENCE [LARGE SCALE GENOMIC DNA]</scope>
    <source>
        <strain evidence="3">D3</strain>
    </source>
</reference>
<dbReference type="SUPFAM" id="SSF53271">
    <property type="entry name" value="PRTase-like"/>
    <property type="match status" value="1"/>
</dbReference>